<dbReference type="InterPro" id="IPR004919">
    <property type="entry name" value="GmrSD_N"/>
</dbReference>
<protein>
    <submittedName>
        <fullName evidence="3">DUF262 domain-containing protein</fullName>
    </submittedName>
</protein>
<dbReference type="AlphaFoldDB" id="A0AA96YNM3"/>
<dbReference type="RefSeq" id="WP_316793075.1">
    <property type="nucleotide sequence ID" value="NZ_CP053540.1"/>
</dbReference>
<accession>A0AA96YNM3</accession>
<dbReference type="EMBL" id="CP053540">
    <property type="protein sequence ID" value="WOB43537.1"/>
    <property type="molecule type" value="Genomic_DNA"/>
</dbReference>
<feature type="domain" description="GmrSD restriction endonucleases N-terminal" evidence="1">
    <location>
        <begin position="20"/>
        <end position="345"/>
    </location>
</feature>
<dbReference type="PANTHER" id="PTHR35149:SF1">
    <property type="entry name" value="DUF5655 DOMAIN-CONTAINING PROTEIN"/>
    <property type="match status" value="1"/>
</dbReference>
<evidence type="ECO:0000313" key="3">
    <source>
        <dbReference type="EMBL" id="WOB43537.1"/>
    </source>
</evidence>
<name>A0AA96YNM3_9CYAN</name>
<dbReference type="KEGG" id="tog:HNI00_10495"/>
<dbReference type="InterPro" id="IPR011089">
    <property type="entry name" value="GmrSD_C"/>
</dbReference>
<gene>
    <name evidence="3" type="ORF">HNI00_10495</name>
</gene>
<proteinExistence type="predicted"/>
<sequence>MQGTVDISRIFTSNSTSILGFFQQAGLGYYIPLYQREYSWDTENIDQLLEDILNGLENIVDENADVGRQTSPDQQIHFMGTIILVTEKEPIKNIKPLDQRALPTRVDNVIDGQQRLSTIALLSCQLYKEIYELQQRLSDTDSSKDAKEAAQTYLENLKDLFSVDIKRGSPQRKPVIIRASVDQWTLDGNDDNYKSPVSSYLASFIRAINTNEAPNFPPVRGRSLVQRNLKKMSEFLSSEKTSLPSGPKVLKAIDAGKITELELWSYPREALLNRIRQIEDNTNSLSDEDRHLSKLVRLFAVCDYLLNRCCFTVIKPESDVRAFDMFQSLNATGTPLTAYETFKPLVVNYVESSGASFQNSNSDRHLKSVDDLLSSETKASAKSKITNDFLTAFALAQSGFKLSKQFSTQRRWLCNSYENKCRSDSGKEEFLQHMGELAIYWREVVQFEPSKKSYVLESLPVQDQDKKVSTVCLLYLRDANHRMALTVLSRFYSKVLHERDSNENILGSVQEFISALKVTTAFYTIWRSSLSNSGLDDVYRDLLAKEICWEKGNERLTAKFLSEYFQGKLAERGIGNRVDWLNKAKSFLRYDESKVVCKFSLFVTAEDTIPDPDCPGLMKEGLPGSTPEYLTPEKWNSPELSTIEHIAPQKNQSSNDLSQWDDSLYEDDNYQRIGNLTLLPVDVNSSLSNKGWIEKFIYYQHLSQKDPDRLAELTSQAQERGINLSDQAIKLLTNSSHNSHILPIVELGSEKAWDKELVEKRSERICSILWERLYSWLSVS</sequence>
<evidence type="ECO:0000259" key="1">
    <source>
        <dbReference type="Pfam" id="PF03235"/>
    </source>
</evidence>
<organism evidence="3">
    <name type="scientific">Thermoleptolyngbya oregonensis NK1-22</name>
    <dbReference type="NCBI Taxonomy" id="2547457"/>
    <lineage>
        <taxon>Bacteria</taxon>
        <taxon>Bacillati</taxon>
        <taxon>Cyanobacteriota</taxon>
        <taxon>Cyanophyceae</taxon>
        <taxon>Oculatellales</taxon>
        <taxon>Oculatellaceae</taxon>
        <taxon>Thermoleptolyngbya</taxon>
    </lineage>
</organism>
<evidence type="ECO:0000259" key="2">
    <source>
        <dbReference type="Pfam" id="PF07510"/>
    </source>
</evidence>
<dbReference type="Pfam" id="PF07510">
    <property type="entry name" value="GmrSD_C"/>
    <property type="match status" value="1"/>
</dbReference>
<dbReference type="PANTHER" id="PTHR35149">
    <property type="entry name" value="SLL5132 PROTEIN"/>
    <property type="match status" value="1"/>
</dbReference>
<dbReference type="Pfam" id="PF03235">
    <property type="entry name" value="GmrSD_N"/>
    <property type="match status" value="1"/>
</dbReference>
<reference evidence="3" key="1">
    <citation type="submission" date="2020-05" db="EMBL/GenBank/DDBJ databases">
        <authorList>
            <person name="Zhu T."/>
            <person name="Keshari N."/>
            <person name="Lu X."/>
        </authorList>
    </citation>
    <scope>NUCLEOTIDE SEQUENCE</scope>
    <source>
        <strain evidence="3">NK1-22</strain>
    </source>
</reference>
<feature type="domain" description="GmrSD restriction endonucleases C-terminal" evidence="2">
    <location>
        <begin position="635"/>
        <end position="766"/>
    </location>
</feature>